<evidence type="ECO:0000256" key="1">
    <source>
        <dbReference type="SAM" id="SignalP"/>
    </source>
</evidence>
<reference evidence="2 3" key="1">
    <citation type="submission" date="2016-11" db="EMBL/GenBank/DDBJ databases">
        <authorList>
            <person name="Jaros S."/>
            <person name="Januszkiewicz K."/>
            <person name="Wedrychowicz H."/>
        </authorList>
    </citation>
    <scope>NUCLEOTIDE SEQUENCE [LARGE SCALE GENOMIC DNA]</scope>
    <source>
        <strain evidence="2 3">DSM 45627</strain>
    </source>
</reference>
<dbReference type="STRING" id="1206085.SAMN05443575_2812"/>
<dbReference type="OrthoDB" id="5146724at2"/>
<dbReference type="AlphaFoldDB" id="A0A1M5MTP2"/>
<keyword evidence="3" id="KW-1185">Reference proteome</keyword>
<dbReference type="EMBL" id="FQVU01000003">
    <property type="protein sequence ID" value="SHG80153.1"/>
    <property type="molecule type" value="Genomic_DNA"/>
</dbReference>
<evidence type="ECO:0000313" key="2">
    <source>
        <dbReference type="EMBL" id="SHG80153.1"/>
    </source>
</evidence>
<proteinExistence type="predicted"/>
<keyword evidence="1" id="KW-0732">Signal</keyword>
<evidence type="ECO:0000313" key="3">
    <source>
        <dbReference type="Proteomes" id="UP000186132"/>
    </source>
</evidence>
<evidence type="ECO:0008006" key="4">
    <source>
        <dbReference type="Google" id="ProtNLM"/>
    </source>
</evidence>
<dbReference type="RefSeq" id="WP_073390888.1">
    <property type="nucleotide sequence ID" value="NZ_FQVU01000003.1"/>
</dbReference>
<name>A0A1M5MTP2_9ACTN</name>
<sequence>MRRLLLLLLTCALLPLTAVTAVASAGPPRPALDGLRIGYLPAGVGASTDFAYDYDDVGFVSRVWESRTTTGWRFDLTVDVLRGDRLSTPRRLHDWLVDYQDRPAGEARYVPTHVHGRPGWVSGDEVFWLVRPGLAVLVRLDTARWPHRELLRVARAVNDVSS</sequence>
<feature type="chain" id="PRO_5012409411" description="Secreted protein" evidence="1">
    <location>
        <begin position="24"/>
        <end position="162"/>
    </location>
</feature>
<protein>
    <recommendedName>
        <fullName evidence="4">Secreted protein</fullName>
    </recommendedName>
</protein>
<organism evidence="2 3">
    <name type="scientific">Jatrophihabitans endophyticus</name>
    <dbReference type="NCBI Taxonomy" id="1206085"/>
    <lineage>
        <taxon>Bacteria</taxon>
        <taxon>Bacillati</taxon>
        <taxon>Actinomycetota</taxon>
        <taxon>Actinomycetes</taxon>
        <taxon>Jatrophihabitantales</taxon>
        <taxon>Jatrophihabitantaceae</taxon>
        <taxon>Jatrophihabitans</taxon>
    </lineage>
</organism>
<accession>A0A1M5MTP2</accession>
<gene>
    <name evidence="2" type="ORF">SAMN05443575_2812</name>
</gene>
<feature type="signal peptide" evidence="1">
    <location>
        <begin position="1"/>
        <end position="23"/>
    </location>
</feature>
<dbReference type="Proteomes" id="UP000186132">
    <property type="component" value="Unassembled WGS sequence"/>
</dbReference>